<dbReference type="InterPro" id="IPR051955">
    <property type="entry name" value="PME_Inhibitor"/>
</dbReference>
<dbReference type="NCBIfam" id="TIGR01614">
    <property type="entry name" value="PME_inhib"/>
    <property type="match status" value="1"/>
</dbReference>
<dbReference type="EMBL" id="BPVZ01000048">
    <property type="protein sequence ID" value="GKV17607.1"/>
    <property type="molecule type" value="Genomic_DNA"/>
</dbReference>
<evidence type="ECO:0000256" key="1">
    <source>
        <dbReference type="ARBA" id="ARBA00022729"/>
    </source>
</evidence>
<organism evidence="5 6">
    <name type="scientific">Rubroshorea leprosula</name>
    <dbReference type="NCBI Taxonomy" id="152421"/>
    <lineage>
        <taxon>Eukaryota</taxon>
        <taxon>Viridiplantae</taxon>
        <taxon>Streptophyta</taxon>
        <taxon>Embryophyta</taxon>
        <taxon>Tracheophyta</taxon>
        <taxon>Spermatophyta</taxon>
        <taxon>Magnoliopsida</taxon>
        <taxon>eudicotyledons</taxon>
        <taxon>Gunneridae</taxon>
        <taxon>Pentapetalae</taxon>
        <taxon>rosids</taxon>
        <taxon>malvids</taxon>
        <taxon>Malvales</taxon>
        <taxon>Dipterocarpaceae</taxon>
        <taxon>Rubroshorea</taxon>
    </lineage>
</organism>
<dbReference type="Pfam" id="PF04043">
    <property type="entry name" value="PMEI"/>
    <property type="match status" value="1"/>
</dbReference>
<dbReference type="InterPro" id="IPR006501">
    <property type="entry name" value="Pectinesterase_inhib_dom"/>
</dbReference>
<feature type="domain" description="Pectinesterase inhibitor" evidence="4">
    <location>
        <begin position="23"/>
        <end position="159"/>
    </location>
</feature>
<comment type="caution">
    <text evidence="5">The sequence shown here is derived from an EMBL/GenBank/DDBJ whole genome shotgun (WGS) entry which is preliminary data.</text>
</comment>
<dbReference type="GO" id="GO:0004857">
    <property type="term" value="F:enzyme inhibitor activity"/>
    <property type="evidence" value="ECO:0007669"/>
    <property type="project" value="InterPro"/>
</dbReference>
<keyword evidence="1 3" id="KW-0732">Signal</keyword>
<accession>A0AAV5JV59</accession>
<dbReference type="CDD" id="cd15798">
    <property type="entry name" value="PMEI-like_3"/>
    <property type="match status" value="1"/>
</dbReference>
<dbReference type="PANTHER" id="PTHR31080">
    <property type="entry name" value="PECTINESTERASE INHIBITOR-LIKE"/>
    <property type="match status" value="1"/>
</dbReference>
<comment type="similarity">
    <text evidence="2">Belongs to the PMEI family.</text>
</comment>
<proteinExistence type="inferred from homology"/>
<feature type="signal peptide" evidence="3">
    <location>
        <begin position="1"/>
        <end position="23"/>
    </location>
</feature>
<dbReference type="SUPFAM" id="SSF101148">
    <property type="entry name" value="Plant invertase/pectin methylesterase inhibitor"/>
    <property type="match status" value="1"/>
</dbReference>
<dbReference type="AlphaFoldDB" id="A0AAV5JV59"/>
<evidence type="ECO:0000259" key="4">
    <source>
        <dbReference type="SMART" id="SM00856"/>
    </source>
</evidence>
<dbReference type="Proteomes" id="UP001054252">
    <property type="component" value="Unassembled WGS sequence"/>
</dbReference>
<dbReference type="InterPro" id="IPR035513">
    <property type="entry name" value="Invertase/methylesterase_inhib"/>
</dbReference>
<feature type="chain" id="PRO_5043484306" description="Pectinesterase inhibitor domain-containing protein" evidence="3">
    <location>
        <begin position="24"/>
        <end position="167"/>
    </location>
</feature>
<protein>
    <recommendedName>
        <fullName evidence="4">Pectinesterase inhibitor domain-containing protein</fullName>
    </recommendedName>
</protein>
<name>A0AAV5JV59_9ROSI</name>
<keyword evidence="6" id="KW-1185">Reference proteome</keyword>
<evidence type="ECO:0000256" key="2">
    <source>
        <dbReference type="ARBA" id="ARBA00038471"/>
    </source>
</evidence>
<dbReference type="Gene3D" id="1.20.140.40">
    <property type="entry name" value="Invertase/pectin methylesterase inhibitor family protein"/>
    <property type="match status" value="1"/>
</dbReference>
<evidence type="ECO:0000313" key="6">
    <source>
        <dbReference type="Proteomes" id="UP001054252"/>
    </source>
</evidence>
<dbReference type="SMART" id="SM00856">
    <property type="entry name" value="PMEI"/>
    <property type="match status" value="1"/>
</dbReference>
<reference evidence="5 6" key="1">
    <citation type="journal article" date="2021" name="Commun. Biol.">
        <title>The genome of Shorea leprosula (Dipterocarpaceae) highlights the ecological relevance of drought in aseasonal tropical rainforests.</title>
        <authorList>
            <person name="Ng K.K.S."/>
            <person name="Kobayashi M.J."/>
            <person name="Fawcett J.A."/>
            <person name="Hatakeyama M."/>
            <person name="Paape T."/>
            <person name="Ng C.H."/>
            <person name="Ang C.C."/>
            <person name="Tnah L.H."/>
            <person name="Lee C.T."/>
            <person name="Nishiyama T."/>
            <person name="Sese J."/>
            <person name="O'Brien M.J."/>
            <person name="Copetti D."/>
            <person name="Mohd Noor M.I."/>
            <person name="Ong R.C."/>
            <person name="Putra M."/>
            <person name="Sireger I.Z."/>
            <person name="Indrioko S."/>
            <person name="Kosugi Y."/>
            <person name="Izuno A."/>
            <person name="Isagi Y."/>
            <person name="Lee S.L."/>
            <person name="Shimizu K.K."/>
        </authorList>
    </citation>
    <scope>NUCLEOTIDE SEQUENCE [LARGE SCALE GENOMIC DNA]</scope>
    <source>
        <strain evidence="5">214</strain>
    </source>
</reference>
<evidence type="ECO:0000313" key="5">
    <source>
        <dbReference type="EMBL" id="GKV17607.1"/>
    </source>
</evidence>
<evidence type="ECO:0000256" key="3">
    <source>
        <dbReference type="SAM" id="SignalP"/>
    </source>
</evidence>
<gene>
    <name evidence="5" type="ORF">SLEP1_g28087</name>
</gene>
<dbReference type="PANTHER" id="PTHR31080:SF87">
    <property type="entry name" value="PECTINESTERASE INHIBITOR 7"/>
    <property type="match status" value="1"/>
</dbReference>
<sequence>MARATSSLLLLLSVMYLAVKSKSATNFIEDSCSVTPYPALCVLTLSFYAAMIQQSPFILAETALSVGLVESQSTKAFMSEVTKFRGLKPREFDAIENCIDDLGDSIDSLSKSVQEMKQMGDAIAKEQDFSSGALEGLIKSLGKTQAINSAQVISNALALVDWLASKN</sequence>